<reference evidence="2" key="1">
    <citation type="journal article" date="2021" name="Genome Biol. Evol.">
        <title>The assembled and annotated genome of the fairy-ring fungus Marasmius oreades.</title>
        <authorList>
            <person name="Hiltunen M."/>
            <person name="Ament-Velasquez S.L."/>
            <person name="Johannesson H."/>
        </authorList>
    </citation>
    <scope>NUCLEOTIDE SEQUENCE</scope>
    <source>
        <strain evidence="2">03SP1</strain>
    </source>
</reference>
<dbReference type="KEGG" id="more:E1B28_003207"/>
<evidence type="ECO:0000256" key="1">
    <source>
        <dbReference type="SAM" id="MobiDB-lite"/>
    </source>
</evidence>
<evidence type="ECO:0000313" key="3">
    <source>
        <dbReference type="Proteomes" id="UP001049176"/>
    </source>
</evidence>
<protein>
    <submittedName>
        <fullName evidence="2">Uncharacterized protein</fullName>
    </submittedName>
</protein>
<dbReference type="InterPro" id="IPR027417">
    <property type="entry name" value="P-loop_NTPase"/>
</dbReference>
<proteinExistence type="predicted"/>
<dbReference type="RefSeq" id="XP_043002133.1">
    <property type="nucleotide sequence ID" value="XM_043160177.1"/>
</dbReference>
<name>A0A9P7RLG0_9AGAR</name>
<organism evidence="2 3">
    <name type="scientific">Marasmius oreades</name>
    <name type="common">fairy-ring Marasmius</name>
    <dbReference type="NCBI Taxonomy" id="181124"/>
    <lineage>
        <taxon>Eukaryota</taxon>
        <taxon>Fungi</taxon>
        <taxon>Dikarya</taxon>
        <taxon>Basidiomycota</taxon>
        <taxon>Agaricomycotina</taxon>
        <taxon>Agaricomycetes</taxon>
        <taxon>Agaricomycetidae</taxon>
        <taxon>Agaricales</taxon>
        <taxon>Marasmiineae</taxon>
        <taxon>Marasmiaceae</taxon>
        <taxon>Marasmius</taxon>
    </lineage>
</organism>
<sequence length="108" mass="11798">MILTRLSCLGTGKAHTLTKLIQHLVGPSNTCGASDLAVDNILERSCRLRPLPWRTSGSIDQAELMEDKQERVVNKSTSSHGSRKRKEDAGSRGKTANRKGLGGQREKT</sequence>
<dbReference type="Proteomes" id="UP001049176">
    <property type="component" value="Chromosome 11"/>
</dbReference>
<dbReference type="Gene3D" id="3.40.50.300">
    <property type="entry name" value="P-loop containing nucleotide triphosphate hydrolases"/>
    <property type="match status" value="1"/>
</dbReference>
<dbReference type="EMBL" id="CM032191">
    <property type="protein sequence ID" value="KAG7085662.1"/>
    <property type="molecule type" value="Genomic_DNA"/>
</dbReference>
<accession>A0A9P7RLG0</accession>
<comment type="caution">
    <text evidence="2">The sequence shown here is derived from an EMBL/GenBank/DDBJ whole genome shotgun (WGS) entry which is preliminary data.</text>
</comment>
<dbReference type="AlphaFoldDB" id="A0A9P7RLG0"/>
<keyword evidence="3" id="KW-1185">Reference proteome</keyword>
<gene>
    <name evidence="2" type="ORF">E1B28_003207</name>
</gene>
<evidence type="ECO:0000313" key="2">
    <source>
        <dbReference type="EMBL" id="KAG7085662.1"/>
    </source>
</evidence>
<dbReference type="GeneID" id="66072283"/>
<feature type="region of interest" description="Disordered" evidence="1">
    <location>
        <begin position="59"/>
        <end position="108"/>
    </location>
</feature>